<organism evidence="2 3">
    <name type="scientific">Suillus plorans</name>
    <dbReference type="NCBI Taxonomy" id="116603"/>
    <lineage>
        <taxon>Eukaryota</taxon>
        <taxon>Fungi</taxon>
        <taxon>Dikarya</taxon>
        <taxon>Basidiomycota</taxon>
        <taxon>Agaricomycotina</taxon>
        <taxon>Agaricomycetes</taxon>
        <taxon>Agaricomycetidae</taxon>
        <taxon>Boletales</taxon>
        <taxon>Suillineae</taxon>
        <taxon>Suillaceae</taxon>
        <taxon>Suillus</taxon>
    </lineage>
</organism>
<proteinExistence type="predicted"/>
<dbReference type="RefSeq" id="XP_041153577.1">
    <property type="nucleotide sequence ID" value="XM_041304377.1"/>
</dbReference>
<dbReference type="Proteomes" id="UP000719766">
    <property type="component" value="Unassembled WGS sequence"/>
</dbReference>
<feature type="domain" description="DUF6533" evidence="1">
    <location>
        <begin position="18"/>
        <end position="53"/>
    </location>
</feature>
<name>A0A9P7ABK9_9AGAM</name>
<comment type="caution">
    <text evidence="2">The sequence shown here is derived from an EMBL/GenBank/DDBJ whole genome shotgun (WGS) entry which is preliminary data.</text>
</comment>
<dbReference type="AlphaFoldDB" id="A0A9P7ABK9"/>
<dbReference type="InterPro" id="IPR045340">
    <property type="entry name" value="DUF6533"/>
</dbReference>
<sequence>MSTQTQLPWAHFSSNELALVSFTLVLYDHAITFAEEIDFFWSGPWSASRILYLSVMPWTDFILLSVINRRFTDPIPRCDTSVLGPFWSVSLSILCTGSGN</sequence>
<reference evidence="2" key="1">
    <citation type="journal article" date="2020" name="New Phytol.">
        <title>Comparative genomics reveals dynamic genome evolution in host specialist ectomycorrhizal fungi.</title>
        <authorList>
            <person name="Lofgren L.A."/>
            <person name="Nguyen N.H."/>
            <person name="Vilgalys R."/>
            <person name="Ruytinx J."/>
            <person name="Liao H.L."/>
            <person name="Branco S."/>
            <person name="Kuo A."/>
            <person name="LaButti K."/>
            <person name="Lipzen A."/>
            <person name="Andreopoulos W."/>
            <person name="Pangilinan J."/>
            <person name="Riley R."/>
            <person name="Hundley H."/>
            <person name="Na H."/>
            <person name="Barry K."/>
            <person name="Grigoriev I.V."/>
            <person name="Stajich J.E."/>
            <person name="Kennedy P.G."/>
        </authorList>
    </citation>
    <scope>NUCLEOTIDE SEQUENCE</scope>
    <source>
        <strain evidence="2">S12</strain>
    </source>
</reference>
<dbReference type="OrthoDB" id="2745134at2759"/>
<evidence type="ECO:0000313" key="2">
    <source>
        <dbReference type="EMBL" id="KAG1786099.1"/>
    </source>
</evidence>
<dbReference type="Pfam" id="PF20151">
    <property type="entry name" value="DUF6533"/>
    <property type="match status" value="1"/>
</dbReference>
<dbReference type="GeneID" id="64598141"/>
<dbReference type="EMBL" id="JABBWE010000098">
    <property type="protein sequence ID" value="KAG1786099.1"/>
    <property type="molecule type" value="Genomic_DNA"/>
</dbReference>
<gene>
    <name evidence="2" type="ORF">HD556DRAFT_1417607</name>
</gene>
<evidence type="ECO:0000259" key="1">
    <source>
        <dbReference type="Pfam" id="PF20151"/>
    </source>
</evidence>
<keyword evidence="3" id="KW-1185">Reference proteome</keyword>
<evidence type="ECO:0000313" key="3">
    <source>
        <dbReference type="Proteomes" id="UP000719766"/>
    </source>
</evidence>
<protein>
    <recommendedName>
        <fullName evidence="1">DUF6533 domain-containing protein</fullName>
    </recommendedName>
</protein>
<accession>A0A9P7ABK9</accession>